<feature type="region of interest" description="Disordered" evidence="1">
    <location>
        <begin position="50"/>
        <end position="79"/>
    </location>
</feature>
<evidence type="ECO:0000313" key="3">
    <source>
        <dbReference type="Proteomes" id="UP000000657"/>
    </source>
</evidence>
<dbReference type="HOGENOM" id="CLU_2600930_0_0_11"/>
<organism evidence="2 3">
    <name type="scientific">Frankia alni (strain DSM 45986 / CECT 9034 / ACN14a)</name>
    <dbReference type="NCBI Taxonomy" id="326424"/>
    <lineage>
        <taxon>Bacteria</taxon>
        <taxon>Bacillati</taxon>
        <taxon>Actinomycetota</taxon>
        <taxon>Actinomycetes</taxon>
        <taxon>Frankiales</taxon>
        <taxon>Frankiaceae</taxon>
        <taxon>Frankia</taxon>
    </lineage>
</organism>
<dbReference type="EMBL" id="CT573213">
    <property type="protein sequence ID" value="CAJ63381.1"/>
    <property type="molecule type" value="Genomic_DNA"/>
</dbReference>
<keyword evidence="3" id="KW-1185">Reference proteome</keyword>
<protein>
    <submittedName>
        <fullName evidence="2">Uncharacterized protein</fullName>
    </submittedName>
</protein>
<proteinExistence type="predicted"/>
<dbReference type="AlphaFoldDB" id="Q0RGK6"/>
<sequence>MRNVRQAQEEGFPFHEACNDVPAFDAHCDGPWFRTFFSASGDFAAGPTWRVRGTRVEDPRHGGGPGRESPDTPTGAAGV</sequence>
<gene>
    <name evidence="2" type="ordered locus">FRAAL4740</name>
</gene>
<dbReference type="Proteomes" id="UP000000657">
    <property type="component" value="Chromosome"/>
</dbReference>
<dbReference type="KEGG" id="fal:FRAAL4740"/>
<accession>Q0RGK6</accession>
<evidence type="ECO:0000256" key="1">
    <source>
        <dbReference type="SAM" id="MobiDB-lite"/>
    </source>
</evidence>
<evidence type="ECO:0000313" key="2">
    <source>
        <dbReference type="EMBL" id="CAJ63381.1"/>
    </source>
</evidence>
<reference evidence="2 3" key="1">
    <citation type="journal article" date="2007" name="Genome Res.">
        <title>Genome characteristics of facultatively symbiotic Frankia sp. strains reflect host range and host plant biogeography.</title>
        <authorList>
            <person name="Normand P."/>
            <person name="Lapierre P."/>
            <person name="Tisa L.S."/>
            <person name="Gogarten J.P."/>
            <person name="Alloisio N."/>
            <person name="Bagnarol E."/>
            <person name="Bassi C.A."/>
            <person name="Berry A.M."/>
            <person name="Bickhart D.M."/>
            <person name="Choisne N."/>
            <person name="Couloux A."/>
            <person name="Cournoyer B."/>
            <person name="Cruveiller S."/>
            <person name="Daubin V."/>
            <person name="Demange N."/>
            <person name="Francino M.P."/>
            <person name="Goltsman E."/>
            <person name="Huang Y."/>
            <person name="Kopp O.R."/>
            <person name="Labarre L."/>
            <person name="Lapidus A."/>
            <person name="Lavire C."/>
            <person name="Marechal J."/>
            <person name="Martinez M."/>
            <person name="Mastronunzio J.E."/>
            <person name="Mullin B.C."/>
            <person name="Niemann J."/>
            <person name="Pujic P."/>
            <person name="Rawnsley T."/>
            <person name="Rouy Z."/>
            <person name="Schenowitz C."/>
            <person name="Sellstedt A."/>
            <person name="Tavares F."/>
            <person name="Tomkins J.P."/>
            <person name="Vallenet D."/>
            <person name="Valverde C."/>
            <person name="Wall L.G."/>
            <person name="Wang Y."/>
            <person name="Medigue C."/>
            <person name="Benson D.R."/>
        </authorList>
    </citation>
    <scope>NUCLEOTIDE SEQUENCE [LARGE SCALE GENOMIC DNA]</scope>
    <source>
        <strain evidence="3">DSM 45986 / CECT 9034 / ACN14a</strain>
    </source>
</reference>
<dbReference type="STRING" id="326424.FRAAL4740"/>
<name>Q0RGK6_FRAAA</name>